<dbReference type="RefSeq" id="WP_262429007.1">
    <property type="nucleotide sequence ID" value="NZ_JACRTG010000012.1"/>
</dbReference>
<dbReference type="GO" id="GO:0016788">
    <property type="term" value="F:hydrolase activity, acting on ester bonds"/>
    <property type="evidence" value="ECO:0007669"/>
    <property type="project" value="InterPro"/>
</dbReference>
<dbReference type="GO" id="GO:0046872">
    <property type="term" value="F:metal ion binding"/>
    <property type="evidence" value="ECO:0007669"/>
    <property type="project" value="InterPro"/>
</dbReference>
<protein>
    <submittedName>
        <fullName evidence="5">5'-nucleotidase C-terminal domain-containing protein</fullName>
    </submittedName>
</protein>
<dbReference type="InterPro" id="IPR029052">
    <property type="entry name" value="Metallo-depent_PP-like"/>
</dbReference>
<gene>
    <name evidence="5" type="ORF">H8707_04785</name>
</gene>
<dbReference type="Pfam" id="PF00149">
    <property type="entry name" value="Metallophos"/>
    <property type="match status" value="1"/>
</dbReference>
<keyword evidence="2" id="KW-0378">Hydrolase</keyword>
<keyword evidence="6" id="KW-1185">Reference proteome</keyword>
<dbReference type="PROSITE" id="PS00786">
    <property type="entry name" value="5_NUCLEOTIDASE_2"/>
    <property type="match status" value="1"/>
</dbReference>
<keyword evidence="2" id="KW-0547">Nucleotide-binding</keyword>
<dbReference type="Gene3D" id="3.10.350.10">
    <property type="entry name" value="LysM domain"/>
    <property type="match status" value="1"/>
</dbReference>
<feature type="domain" description="LysM" evidence="4">
    <location>
        <begin position="635"/>
        <end position="679"/>
    </location>
</feature>
<dbReference type="Proteomes" id="UP000601171">
    <property type="component" value="Unassembled WGS sequence"/>
</dbReference>
<comment type="caution">
    <text evidence="5">The sequence shown here is derived from an EMBL/GenBank/DDBJ whole genome shotgun (WGS) entry which is preliminary data.</text>
</comment>
<proteinExistence type="inferred from homology"/>
<dbReference type="SUPFAM" id="SSF54106">
    <property type="entry name" value="LysM domain"/>
    <property type="match status" value="1"/>
</dbReference>
<dbReference type="SUPFAM" id="SSF55816">
    <property type="entry name" value="5'-nucleotidase (syn. UDP-sugar hydrolase), C-terminal domain"/>
    <property type="match status" value="1"/>
</dbReference>
<reference evidence="5" key="1">
    <citation type="submission" date="2020-08" db="EMBL/GenBank/DDBJ databases">
        <title>Genome public.</title>
        <authorList>
            <person name="Liu C."/>
            <person name="Sun Q."/>
        </authorList>
    </citation>
    <scope>NUCLEOTIDE SEQUENCE</scope>
    <source>
        <strain evidence="5">BX21</strain>
    </source>
</reference>
<comment type="similarity">
    <text evidence="2">Belongs to the 5'-nucleotidase family.</text>
</comment>
<sequence>MVSKNKRVLSVILSFFLVLGIIIVPTSSSAEENIKLTIIGTTDLHANIYNWSYEDGKEVDDIGMAKVYSVIQKIREENPNTLLIDNGDSIQGTILSDDLYNFNLELKHPVIDVMNFMGYDSMTLGNHEFNFGIEMIQKIEKEAEFPILAANATYDKDGSYLVKPYVIKEVAGIKVGILGITNPNIPRWDGPKVNGMVSFDKPADIMEKNIKEMKKEGADIIVVASHIGFEEEYEGMGDSAKELAEKFPEVAVILSGHHHVTENHKIGNTLIGAARDAGRQVVVFNLELAKKEDSFEIVNSEVEVIDVTGYEASDELKEYAKEYHEKTLEFLEETIGKVSEDFAPPSEIPGIPEAQLKDTALIDLINNVQLKATGADVSGAALFSSGSNLRKGDVNYANIFEIYKYPNTLVGVEVTGKELKDYMEWSANYYNTFTKGDINISFNPDIRVYNYDMFQGVDYKVDISKPIGERIVDLKFKGELVKDTDKLKLAINNYRYGGLTSMGIISEEPYFNSDPKSLRSYIADFIKENGTIEPEVDNNWEVIGADLDHPLRDYIIAEVKAGNIEIPKSEDGRTINVKALNADDMIKKGMIPKEVLLEHGLGDVPVEEKPAENPVEEPKPAPVPAPAPVPQPEVRKYVVKAGDVLWKIARSFDTTWEKLAEFNSLKNPHLILPGQVILLP</sequence>
<dbReference type="PANTHER" id="PTHR11575:SF6">
    <property type="entry name" value="2',3'-CYCLIC-NUCLEOTIDE 2'-PHOSPHODIESTERASE_3'-NUCLEOTIDASE"/>
    <property type="match status" value="1"/>
</dbReference>
<dbReference type="InterPro" id="IPR018392">
    <property type="entry name" value="LysM"/>
</dbReference>
<evidence type="ECO:0000256" key="2">
    <source>
        <dbReference type="RuleBase" id="RU362119"/>
    </source>
</evidence>
<evidence type="ECO:0000313" key="6">
    <source>
        <dbReference type="Proteomes" id="UP000601171"/>
    </source>
</evidence>
<dbReference type="Gene3D" id="3.60.21.10">
    <property type="match status" value="1"/>
</dbReference>
<dbReference type="InterPro" id="IPR036907">
    <property type="entry name" value="5'-Nucleotdase_C_sf"/>
</dbReference>
<dbReference type="PROSITE" id="PS51782">
    <property type="entry name" value="LYSM"/>
    <property type="match status" value="1"/>
</dbReference>
<dbReference type="InterPro" id="IPR036779">
    <property type="entry name" value="LysM_dom_sf"/>
</dbReference>
<dbReference type="CDD" id="cd00118">
    <property type="entry name" value="LysM"/>
    <property type="match status" value="1"/>
</dbReference>
<keyword evidence="1" id="KW-0732">Signal</keyword>
<feature type="region of interest" description="Disordered" evidence="3">
    <location>
        <begin position="605"/>
        <end position="628"/>
    </location>
</feature>
<dbReference type="Pfam" id="PF01476">
    <property type="entry name" value="LysM"/>
    <property type="match status" value="1"/>
</dbReference>
<evidence type="ECO:0000313" key="5">
    <source>
        <dbReference type="EMBL" id="MBC8587556.1"/>
    </source>
</evidence>
<dbReference type="InterPro" id="IPR006179">
    <property type="entry name" value="5_nucleotidase/apyrase"/>
</dbReference>
<feature type="compositionally biased region" description="Basic and acidic residues" evidence="3">
    <location>
        <begin position="605"/>
        <end position="619"/>
    </location>
</feature>
<evidence type="ECO:0000259" key="4">
    <source>
        <dbReference type="PROSITE" id="PS51782"/>
    </source>
</evidence>
<dbReference type="SUPFAM" id="SSF56300">
    <property type="entry name" value="Metallo-dependent phosphatases"/>
    <property type="match status" value="1"/>
</dbReference>
<dbReference type="AlphaFoldDB" id="A0A926ETV8"/>
<dbReference type="SMART" id="SM00257">
    <property type="entry name" value="LysM"/>
    <property type="match status" value="1"/>
</dbReference>
<evidence type="ECO:0000256" key="3">
    <source>
        <dbReference type="SAM" id="MobiDB-lite"/>
    </source>
</evidence>
<dbReference type="Pfam" id="PF02872">
    <property type="entry name" value="5_nucleotid_C"/>
    <property type="match status" value="1"/>
</dbReference>
<dbReference type="PRINTS" id="PR01607">
    <property type="entry name" value="APYRASEFAMLY"/>
</dbReference>
<dbReference type="PANTHER" id="PTHR11575">
    <property type="entry name" value="5'-NUCLEOTIDASE-RELATED"/>
    <property type="match status" value="1"/>
</dbReference>
<dbReference type="InterPro" id="IPR006146">
    <property type="entry name" value="5'-Nucleotdase_CS"/>
</dbReference>
<name>A0A926ETV8_9FIRM</name>
<dbReference type="GO" id="GO:0009166">
    <property type="term" value="P:nucleotide catabolic process"/>
    <property type="evidence" value="ECO:0007669"/>
    <property type="project" value="InterPro"/>
</dbReference>
<organism evidence="5 6">
    <name type="scientific">Paratissierella segnis</name>
    <dbReference type="NCBI Taxonomy" id="2763679"/>
    <lineage>
        <taxon>Bacteria</taxon>
        <taxon>Bacillati</taxon>
        <taxon>Bacillota</taxon>
        <taxon>Tissierellia</taxon>
        <taxon>Tissierellales</taxon>
        <taxon>Tissierellaceae</taxon>
        <taxon>Paratissierella</taxon>
    </lineage>
</organism>
<dbReference type="SMART" id="SM00854">
    <property type="entry name" value="PGA_cap"/>
    <property type="match status" value="1"/>
</dbReference>
<dbReference type="EMBL" id="JACRTG010000012">
    <property type="protein sequence ID" value="MBC8587556.1"/>
    <property type="molecule type" value="Genomic_DNA"/>
</dbReference>
<dbReference type="InterPro" id="IPR004843">
    <property type="entry name" value="Calcineurin-like_PHP"/>
</dbReference>
<evidence type="ECO:0000256" key="1">
    <source>
        <dbReference type="ARBA" id="ARBA00022729"/>
    </source>
</evidence>
<dbReference type="InterPro" id="IPR019079">
    <property type="entry name" value="Capsule_synth_CapA"/>
</dbReference>
<accession>A0A926ETV8</accession>
<dbReference type="InterPro" id="IPR008334">
    <property type="entry name" value="5'-Nucleotdase_C"/>
</dbReference>
<dbReference type="GO" id="GO:0000166">
    <property type="term" value="F:nucleotide binding"/>
    <property type="evidence" value="ECO:0007669"/>
    <property type="project" value="UniProtKB-KW"/>
</dbReference>
<dbReference type="Gene3D" id="3.90.780.10">
    <property type="entry name" value="5'-Nucleotidase, C-terminal domain"/>
    <property type="match status" value="1"/>
</dbReference>
<dbReference type="GO" id="GO:0030288">
    <property type="term" value="C:outer membrane-bounded periplasmic space"/>
    <property type="evidence" value="ECO:0007669"/>
    <property type="project" value="TreeGrafter"/>
</dbReference>